<gene>
    <name evidence="2" type="ordered locus">Metig_1063</name>
</gene>
<sequence>MKKKMLVAVICITYGLLTKLMGNFDISIIIISTDFLAYGIYCYIRQQLFRKLYSKLHNIVNLLTIVFSFLVSLLILLIALIK</sequence>
<keyword evidence="1" id="KW-0812">Transmembrane</keyword>
<evidence type="ECO:0000313" key="2">
    <source>
        <dbReference type="EMBL" id="AEF96602.1"/>
    </source>
</evidence>
<evidence type="ECO:0000313" key="3">
    <source>
        <dbReference type="Proteomes" id="UP000009227"/>
    </source>
</evidence>
<feature type="transmembrane region" description="Helical" evidence="1">
    <location>
        <begin position="56"/>
        <end position="81"/>
    </location>
</feature>
<dbReference type="AlphaFoldDB" id="F6BDP1"/>
<keyword evidence="1" id="KW-1133">Transmembrane helix</keyword>
<reference evidence="2 3" key="1">
    <citation type="submission" date="2011-05" db="EMBL/GenBank/DDBJ databases">
        <title>Complete sequence of Methanotorris igneus Kol 5.</title>
        <authorList>
            <consortium name="US DOE Joint Genome Institute"/>
            <person name="Lucas S."/>
            <person name="Han J."/>
            <person name="Lapidus A."/>
            <person name="Cheng J.-F."/>
            <person name="Goodwin L."/>
            <person name="Pitluck S."/>
            <person name="Peters L."/>
            <person name="Mikhailova N."/>
            <person name="Chertkov O."/>
            <person name="Han C."/>
            <person name="Tapia R."/>
            <person name="Land M."/>
            <person name="Hauser L."/>
            <person name="Kyrpides N."/>
            <person name="Ivanova N."/>
            <person name="Pagani I."/>
            <person name="Sieprawska-Lupa M."/>
            <person name="Whitman W."/>
            <person name="Woyke T."/>
        </authorList>
    </citation>
    <scope>NUCLEOTIDE SEQUENCE [LARGE SCALE GENOMIC DNA]</scope>
    <source>
        <strain evidence="3">DSM 5666 / JCM 11834 / Kol 5</strain>
    </source>
</reference>
<protein>
    <submittedName>
        <fullName evidence="2">Uncharacterized protein</fullName>
    </submittedName>
</protein>
<dbReference type="KEGG" id="mig:Metig_1063"/>
<dbReference type="HOGENOM" id="CLU_2550277_0_0_2"/>
<dbReference type="EMBL" id="CP002737">
    <property type="protein sequence ID" value="AEF96602.1"/>
    <property type="molecule type" value="Genomic_DNA"/>
</dbReference>
<name>F6BDP1_METIK</name>
<dbReference type="Proteomes" id="UP000009227">
    <property type="component" value="Chromosome"/>
</dbReference>
<keyword evidence="1" id="KW-0472">Membrane</keyword>
<dbReference type="STRING" id="880724.Metig_1063"/>
<keyword evidence="3" id="KW-1185">Reference proteome</keyword>
<accession>F6BDP1</accession>
<proteinExistence type="predicted"/>
<organism evidence="3">
    <name type="scientific">Methanotorris igneus (strain DSM 5666 / JCM 11834 / Kol 5)</name>
    <dbReference type="NCBI Taxonomy" id="880724"/>
    <lineage>
        <taxon>Archaea</taxon>
        <taxon>Methanobacteriati</taxon>
        <taxon>Methanobacteriota</taxon>
        <taxon>Methanomada group</taxon>
        <taxon>Methanococci</taxon>
        <taxon>Methanococcales</taxon>
        <taxon>Methanocaldococcaceae</taxon>
        <taxon>Methanotorris</taxon>
    </lineage>
</organism>
<evidence type="ECO:0000256" key="1">
    <source>
        <dbReference type="SAM" id="Phobius"/>
    </source>
</evidence>